<keyword evidence="1" id="KW-0132">Cell division</keyword>
<organism evidence="1 2">
    <name type="scientific">Staphylotrichum tortipilum</name>
    <dbReference type="NCBI Taxonomy" id="2831512"/>
    <lineage>
        <taxon>Eukaryota</taxon>
        <taxon>Fungi</taxon>
        <taxon>Dikarya</taxon>
        <taxon>Ascomycota</taxon>
        <taxon>Pezizomycotina</taxon>
        <taxon>Sordariomycetes</taxon>
        <taxon>Sordariomycetidae</taxon>
        <taxon>Sordariales</taxon>
        <taxon>Chaetomiaceae</taxon>
        <taxon>Staphylotrichum</taxon>
    </lineage>
</organism>
<sequence length="341" mass="38356">MKLVKLNTTLLPARAIHVHEPPQPTDRYNTSFHPASSAPSLLRPLDTPYSYARWLPLILCTRAPPTTPSLCPAVQTIRLTRAQTALLHSAAEASLPRGDGEVNRLFREDLEDTIIPVLEREVIFPPEGLFVRFDEFSPKDGAGPAAIGNAGEVVRKVVTSVRARNVLGNFLEDKGESEGVEMFFMRWDGRMAAEREYRVFCRPGDGKVSAVSQYRWWTGWRFGGVGEEEQERVVKRVRRGAEEVRGLILEEAERRGEEEDRLLVEQGFSFDLLYDEDGDTCELVELNTFGVRSACGSCLFQWVDDRRVLYGEEEAEFRVATSGIEGFVSFDMIQEGHGVVS</sequence>
<evidence type="ECO:0000313" key="2">
    <source>
        <dbReference type="Proteomes" id="UP001303889"/>
    </source>
</evidence>
<dbReference type="GO" id="GO:0051301">
    <property type="term" value="P:cell division"/>
    <property type="evidence" value="ECO:0007669"/>
    <property type="project" value="UniProtKB-KW"/>
</dbReference>
<name>A0AAN6MU74_9PEZI</name>
<keyword evidence="2" id="KW-1185">Reference proteome</keyword>
<accession>A0AAN6MU74</accession>
<proteinExistence type="predicted"/>
<dbReference type="EMBL" id="MU855328">
    <property type="protein sequence ID" value="KAK3906373.1"/>
    <property type="molecule type" value="Genomic_DNA"/>
</dbReference>
<comment type="caution">
    <text evidence="1">The sequence shown here is derived from an EMBL/GenBank/DDBJ whole genome shotgun (WGS) entry which is preliminary data.</text>
</comment>
<dbReference type="AlphaFoldDB" id="A0AAN6MU74"/>
<protein>
    <submittedName>
        <fullName evidence="1">Cell division cycle 123 protein</fullName>
    </submittedName>
</protein>
<reference evidence="1" key="2">
    <citation type="submission" date="2023-05" db="EMBL/GenBank/DDBJ databases">
        <authorList>
            <consortium name="Lawrence Berkeley National Laboratory"/>
            <person name="Steindorff A."/>
            <person name="Hensen N."/>
            <person name="Bonometti L."/>
            <person name="Westerberg I."/>
            <person name="Brannstrom I.O."/>
            <person name="Guillou S."/>
            <person name="Cros-Aarteil S."/>
            <person name="Calhoun S."/>
            <person name="Haridas S."/>
            <person name="Kuo A."/>
            <person name="Mondo S."/>
            <person name="Pangilinan J."/>
            <person name="Riley R."/>
            <person name="Labutti K."/>
            <person name="Andreopoulos B."/>
            <person name="Lipzen A."/>
            <person name="Chen C."/>
            <person name="Yanf M."/>
            <person name="Daum C."/>
            <person name="Ng V."/>
            <person name="Clum A."/>
            <person name="Ohm R."/>
            <person name="Martin F."/>
            <person name="Silar P."/>
            <person name="Natvig D."/>
            <person name="Lalanne C."/>
            <person name="Gautier V."/>
            <person name="Ament-Velasquez S.L."/>
            <person name="Kruys A."/>
            <person name="Hutchinson M.I."/>
            <person name="Powell A.J."/>
            <person name="Barry K."/>
            <person name="Miller A.N."/>
            <person name="Grigoriev I.V."/>
            <person name="Debuchy R."/>
            <person name="Gladieux P."/>
            <person name="Thoren M.H."/>
            <person name="Johannesson H."/>
        </authorList>
    </citation>
    <scope>NUCLEOTIDE SEQUENCE</scope>
    <source>
        <strain evidence="1">CBS 103.79</strain>
    </source>
</reference>
<gene>
    <name evidence="1" type="ORF">C8A05DRAFT_40797</name>
</gene>
<keyword evidence="1" id="KW-0131">Cell cycle</keyword>
<dbReference type="Proteomes" id="UP001303889">
    <property type="component" value="Unassembled WGS sequence"/>
</dbReference>
<reference evidence="1" key="1">
    <citation type="journal article" date="2023" name="Mol. Phylogenet. Evol.">
        <title>Genome-scale phylogeny and comparative genomics of the fungal order Sordariales.</title>
        <authorList>
            <person name="Hensen N."/>
            <person name="Bonometti L."/>
            <person name="Westerberg I."/>
            <person name="Brannstrom I.O."/>
            <person name="Guillou S."/>
            <person name="Cros-Aarteil S."/>
            <person name="Calhoun S."/>
            <person name="Haridas S."/>
            <person name="Kuo A."/>
            <person name="Mondo S."/>
            <person name="Pangilinan J."/>
            <person name="Riley R."/>
            <person name="LaButti K."/>
            <person name="Andreopoulos B."/>
            <person name="Lipzen A."/>
            <person name="Chen C."/>
            <person name="Yan M."/>
            <person name="Daum C."/>
            <person name="Ng V."/>
            <person name="Clum A."/>
            <person name="Steindorff A."/>
            <person name="Ohm R.A."/>
            <person name="Martin F."/>
            <person name="Silar P."/>
            <person name="Natvig D.O."/>
            <person name="Lalanne C."/>
            <person name="Gautier V."/>
            <person name="Ament-Velasquez S.L."/>
            <person name="Kruys A."/>
            <person name="Hutchinson M.I."/>
            <person name="Powell A.J."/>
            <person name="Barry K."/>
            <person name="Miller A.N."/>
            <person name="Grigoriev I.V."/>
            <person name="Debuchy R."/>
            <person name="Gladieux P."/>
            <person name="Hiltunen Thoren M."/>
            <person name="Johannesson H."/>
        </authorList>
    </citation>
    <scope>NUCLEOTIDE SEQUENCE</scope>
    <source>
        <strain evidence="1">CBS 103.79</strain>
    </source>
</reference>
<evidence type="ECO:0000313" key="1">
    <source>
        <dbReference type="EMBL" id="KAK3906373.1"/>
    </source>
</evidence>